<proteinExistence type="predicted"/>
<name>A0A336LYY6_CULSO</name>
<dbReference type="VEuPathDB" id="VectorBase:CSON011087"/>
<sequence length="140" mass="15323">MQAIASEAPCRFITLSIAFKKGTTSLMTTDMVFAASTNAKTAKHRDTNTSSGMSIDDIDGRPQDLVPFCASFEFFGVWVDDNMTKKSRASCKSLITPGAGNTKYFDKIPSILLARYLARITFFSRISMGTLSLPPKKSFA</sequence>
<organism evidence="1">
    <name type="scientific">Culicoides sonorensis</name>
    <name type="common">Biting midge</name>
    <dbReference type="NCBI Taxonomy" id="179676"/>
    <lineage>
        <taxon>Eukaryota</taxon>
        <taxon>Metazoa</taxon>
        <taxon>Ecdysozoa</taxon>
        <taxon>Arthropoda</taxon>
        <taxon>Hexapoda</taxon>
        <taxon>Insecta</taxon>
        <taxon>Pterygota</taxon>
        <taxon>Neoptera</taxon>
        <taxon>Endopterygota</taxon>
        <taxon>Diptera</taxon>
        <taxon>Nematocera</taxon>
        <taxon>Chironomoidea</taxon>
        <taxon>Ceratopogonidae</taxon>
        <taxon>Ceratopogoninae</taxon>
        <taxon>Culicoides</taxon>
        <taxon>Monoculicoides</taxon>
    </lineage>
</organism>
<reference evidence="1" key="1">
    <citation type="submission" date="2018-07" db="EMBL/GenBank/DDBJ databases">
        <authorList>
            <person name="Quirk P.G."/>
            <person name="Krulwich T.A."/>
        </authorList>
    </citation>
    <scope>NUCLEOTIDE SEQUENCE</scope>
</reference>
<protein>
    <submittedName>
        <fullName evidence="1">CSON011087 protein</fullName>
    </submittedName>
</protein>
<gene>
    <name evidence="1" type="primary">CSON011087</name>
</gene>
<evidence type="ECO:0000313" key="1">
    <source>
        <dbReference type="EMBL" id="SSX18888.1"/>
    </source>
</evidence>
<dbReference type="AlphaFoldDB" id="A0A336LYY6"/>
<dbReference type="EMBL" id="UFQT01000046">
    <property type="protein sequence ID" value="SSX18888.1"/>
    <property type="molecule type" value="Genomic_DNA"/>
</dbReference>
<accession>A0A336LYY6</accession>